<evidence type="ECO:0000256" key="9">
    <source>
        <dbReference type="SAM" id="MobiDB-lite"/>
    </source>
</evidence>
<evidence type="ECO:0000256" key="8">
    <source>
        <dbReference type="SAM" id="Coils"/>
    </source>
</evidence>
<protein>
    <recommendedName>
        <fullName evidence="3">rRNA-processing protein EFG1</fullName>
    </recommendedName>
    <alternativeName>
        <fullName evidence="4">rRNA-processing protein efg1</fullName>
    </alternativeName>
</protein>
<comment type="subcellular location">
    <subcellularLocation>
        <location evidence="1">Nucleus</location>
        <location evidence="1">Nucleolus</location>
    </subcellularLocation>
</comment>
<reference evidence="10" key="1">
    <citation type="journal article" date="2022" name="bioRxiv">
        <title>Genomics of Preaxostyla Flagellates Illuminates Evolutionary Transitions and the Path Towards Mitochondrial Loss.</title>
        <authorList>
            <person name="Novak L.V.F."/>
            <person name="Treitli S.C."/>
            <person name="Pyrih J."/>
            <person name="Halakuc P."/>
            <person name="Pipaliya S.V."/>
            <person name="Vacek V."/>
            <person name="Brzon O."/>
            <person name="Soukal P."/>
            <person name="Eme L."/>
            <person name="Dacks J.B."/>
            <person name="Karnkowska A."/>
            <person name="Elias M."/>
            <person name="Hampl V."/>
        </authorList>
    </citation>
    <scope>NUCLEOTIDE SEQUENCE</scope>
    <source>
        <strain evidence="10">RCP-MX</strain>
    </source>
</reference>
<dbReference type="InterPro" id="IPR050786">
    <property type="entry name" value="EFG1_rRNA-proc"/>
</dbReference>
<name>A0ABQ8URK5_9EUKA</name>
<comment type="caution">
    <text evidence="10">The sequence shown here is derived from an EMBL/GenBank/DDBJ whole genome shotgun (WGS) entry which is preliminary data.</text>
</comment>
<dbReference type="InterPro" id="IPR019310">
    <property type="entry name" value="Efg1"/>
</dbReference>
<evidence type="ECO:0000256" key="6">
    <source>
        <dbReference type="ARBA" id="ARBA00023054"/>
    </source>
</evidence>
<keyword evidence="11" id="KW-1185">Reference proteome</keyword>
<dbReference type="PANTHER" id="PTHR33911:SF1">
    <property type="entry name" value="RRNA-PROCESSING PROTEIN EFG1"/>
    <property type="match status" value="1"/>
</dbReference>
<evidence type="ECO:0000313" key="11">
    <source>
        <dbReference type="Proteomes" id="UP001141327"/>
    </source>
</evidence>
<evidence type="ECO:0000256" key="2">
    <source>
        <dbReference type="ARBA" id="ARBA00006916"/>
    </source>
</evidence>
<keyword evidence="5" id="KW-0698">rRNA processing</keyword>
<organism evidence="10 11">
    <name type="scientific">Paratrimastix pyriformis</name>
    <dbReference type="NCBI Taxonomy" id="342808"/>
    <lineage>
        <taxon>Eukaryota</taxon>
        <taxon>Metamonada</taxon>
        <taxon>Preaxostyla</taxon>
        <taxon>Paratrimastigidae</taxon>
        <taxon>Paratrimastix</taxon>
    </lineage>
</organism>
<comment type="similarity">
    <text evidence="2">Belongs to the EFG1 family.</text>
</comment>
<evidence type="ECO:0000313" key="10">
    <source>
        <dbReference type="EMBL" id="KAJ4459994.1"/>
    </source>
</evidence>
<evidence type="ECO:0000256" key="1">
    <source>
        <dbReference type="ARBA" id="ARBA00004604"/>
    </source>
</evidence>
<feature type="compositionally biased region" description="Low complexity" evidence="9">
    <location>
        <begin position="215"/>
        <end position="240"/>
    </location>
</feature>
<evidence type="ECO:0000256" key="4">
    <source>
        <dbReference type="ARBA" id="ARBA00019827"/>
    </source>
</evidence>
<feature type="coiled-coil region" evidence="8">
    <location>
        <begin position="21"/>
        <end position="83"/>
    </location>
</feature>
<gene>
    <name evidence="10" type="ORF">PAPYR_4074</name>
</gene>
<keyword evidence="7" id="KW-0539">Nucleus</keyword>
<evidence type="ECO:0000256" key="3">
    <source>
        <dbReference type="ARBA" id="ARBA00018689"/>
    </source>
</evidence>
<accession>A0ABQ8URK5</accession>
<dbReference type="PANTHER" id="PTHR33911">
    <property type="entry name" value="RRNA-PROCESSING PROTEIN EFG1"/>
    <property type="match status" value="1"/>
</dbReference>
<keyword evidence="6 8" id="KW-0175">Coiled coil</keyword>
<feature type="compositionally biased region" description="Low complexity" evidence="9">
    <location>
        <begin position="197"/>
        <end position="206"/>
    </location>
</feature>
<evidence type="ECO:0000256" key="7">
    <source>
        <dbReference type="ARBA" id="ARBA00023242"/>
    </source>
</evidence>
<feature type="compositionally biased region" description="Acidic residues" evidence="9">
    <location>
        <begin position="324"/>
        <end position="337"/>
    </location>
</feature>
<feature type="region of interest" description="Disordered" evidence="9">
    <location>
        <begin position="197"/>
        <end position="337"/>
    </location>
</feature>
<proteinExistence type="inferred from homology"/>
<dbReference type="Proteomes" id="UP001141327">
    <property type="component" value="Unassembled WGS sequence"/>
</dbReference>
<dbReference type="Pfam" id="PF10153">
    <property type="entry name" value="Efg1"/>
    <property type="match status" value="1"/>
</dbReference>
<dbReference type="EMBL" id="JAPMOS010000016">
    <property type="protein sequence ID" value="KAJ4459994.1"/>
    <property type="molecule type" value="Genomic_DNA"/>
</dbReference>
<sequence>MKRLRDLQRLLRKPDLPADVREETTKKIAELEAEKKKKHTELQRIQSEKEFARKYRMVKFFDRRKADRRMHQLKRRLEELLIGDAKIEKANQKDGAEGKKSAAFLNAITTVDQCKEAIKQCEEDLLYITNFPKTQKYLSLYPSQDTEQGRAKRMQIRMSILEDLRRQKEMKETGVAVPPTAGIDDDDFFVDPAAAPATATATATTPAEDEDDETPPANKTPAKSAAPTPARTPAKPRTPAKIPPKSAEKPARTPAAKTPAAKTPAAKTPAAKTPAKTPATAKTPVAAKTPATKKAATPRAMDVEADDDEVVKADEFDGGMAGAEGDDDDDDDGEQDD</sequence>
<feature type="compositionally biased region" description="Low complexity" evidence="9">
    <location>
        <begin position="252"/>
        <end position="300"/>
    </location>
</feature>
<evidence type="ECO:0000256" key="5">
    <source>
        <dbReference type="ARBA" id="ARBA00022552"/>
    </source>
</evidence>